<dbReference type="PANTHER" id="PTHR34309">
    <property type="entry name" value="SLR1406 PROTEIN"/>
    <property type="match status" value="1"/>
</dbReference>
<dbReference type="Pfam" id="PF03928">
    <property type="entry name" value="HbpS-like"/>
    <property type="match status" value="1"/>
</dbReference>
<dbReference type="SUPFAM" id="SSF143744">
    <property type="entry name" value="GlcG-like"/>
    <property type="match status" value="1"/>
</dbReference>
<dbReference type="EMBL" id="JBEPLU010000004">
    <property type="protein sequence ID" value="MET3528562.1"/>
    <property type="molecule type" value="Genomic_DNA"/>
</dbReference>
<reference evidence="1 2" key="1">
    <citation type="submission" date="2024-06" db="EMBL/GenBank/DDBJ databases">
        <title>Genomic Encyclopedia of Type Strains, Phase IV (KMG-IV): sequencing the most valuable type-strain genomes for metagenomic binning, comparative biology and taxonomic classification.</title>
        <authorList>
            <person name="Goeker M."/>
        </authorList>
    </citation>
    <scope>NUCLEOTIDE SEQUENCE [LARGE SCALE GENOMIC DNA]</scope>
    <source>
        <strain evidence="1 2">DSM 17809</strain>
    </source>
</reference>
<dbReference type="RefSeq" id="WP_331930765.1">
    <property type="nucleotide sequence ID" value="NZ_JBEPLU010000004.1"/>
</dbReference>
<dbReference type="InterPro" id="IPR052517">
    <property type="entry name" value="GlcG_carb_metab_protein"/>
</dbReference>
<keyword evidence="2" id="KW-1185">Reference proteome</keyword>
<evidence type="ECO:0000313" key="2">
    <source>
        <dbReference type="Proteomes" id="UP001549110"/>
    </source>
</evidence>
<dbReference type="PANTHER" id="PTHR34309:SF1">
    <property type="entry name" value="PROTEIN GLCG"/>
    <property type="match status" value="1"/>
</dbReference>
<organism evidence="1 2">
    <name type="scientific">Phenylobacterium koreense</name>
    <dbReference type="NCBI Taxonomy" id="266125"/>
    <lineage>
        <taxon>Bacteria</taxon>
        <taxon>Pseudomonadati</taxon>
        <taxon>Pseudomonadota</taxon>
        <taxon>Alphaproteobacteria</taxon>
        <taxon>Caulobacterales</taxon>
        <taxon>Caulobacteraceae</taxon>
        <taxon>Phenylobacterium</taxon>
    </lineage>
</organism>
<protein>
    <submittedName>
        <fullName evidence="1">Uncharacterized protein GlcG (DUF336 family)</fullName>
    </submittedName>
</protein>
<dbReference type="InterPro" id="IPR038084">
    <property type="entry name" value="PduO/GlcC-like_sf"/>
</dbReference>
<gene>
    <name evidence="1" type="ORF">ABID41_003704</name>
</gene>
<name>A0ABV2ENE7_9CAUL</name>
<dbReference type="Gene3D" id="3.30.450.150">
    <property type="entry name" value="Haem-degrading domain"/>
    <property type="match status" value="1"/>
</dbReference>
<proteinExistence type="predicted"/>
<sequence length="137" mass="13892">MQINSYIAQAIIDGAEVKAREVGLPVIVAVLDAGGHLKAFHRMDGAVLGSIDIALRKAKTAVLFGAESEAVWEYCKPGAPAPGLENTNGGLAPFGGGIPLKDRDGSILGALGVSGGSVAQDMEVARAGYAAYQATVA</sequence>
<dbReference type="Proteomes" id="UP001549110">
    <property type="component" value="Unassembled WGS sequence"/>
</dbReference>
<accession>A0ABV2ENE7</accession>
<comment type="caution">
    <text evidence="1">The sequence shown here is derived from an EMBL/GenBank/DDBJ whole genome shotgun (WGS) entry which is preliminary data.</text>
</comment>
<dbReference type="InterPro" id="IPR005624">
    <property type="entry name" value="PduO/GlcC-like"/>
</dbReference>
<evidence type="ECO:0000313" key="1">
    <source>
        <dbReference type="EMBL" id="MET3528562.1"/>
    </source>
</evidence>